<dbReference type="InterPro" id="IPR004789">
    <property type="entry name" value="Acetalactate_synth_ssu"/>
</dbReference>
<dbReference type="InterPro" id="IPR027271">
    <property type="entry name" value="Acetolactate_synth/TF_NikR_C"/>
</dbReference>
<evidence type="ECO:0000256" key="8">
    <source>
        <dbReference type="RuleBase" id="RU368092"/>
    </source>
</evidence>
<dbReference type="UniPathway" id="UPA00049">
    <property type="reaction ID" value="UER00059"/>
</dbReference>
<organism evidence="10">
    <name type="scientific">Thermorudis sp</name>
    <dbReference type="NCBI Taxonomy" id="1969470"/>
    <lineage>
        <taxon>Bacteria</taxon>
        <taxon>Pseudomonadati</taxon>
        <taxon>Thermomicrobiota</taxon>
        <taxon>Thermomicrobia</taxon>
        <taxon>Thermomicrobia incertae sedis</taxon>
        <taxon>Thermorudis</taxon>
    </lineage>
</organism>
<dbReference type="GO" id="GO:0009099">
    <property type="term" value="P:L-valine biosynthetic process"/>
    <property type="evidence" value="ECO:0007669"/>
    <property type="project" value="UniProtKB-UniRule"/>
</dbReference>
<evidence type="ECO:0000256" key="1">
    <source>
        <dbReference type="ARBA" id="ARBA00004974"/>
    </source>
</evidence>
<comment type="pathway">
    <text evidence="1 8">Amino-acid biosynthesis; L-isoleucine biosynthesis; L-isoleucine from 2-oxobutanoate: step 1/4.</text>
</comment>
<sequence length="177" mass="19494">MGSGRVRSHTLVVLVEDKPGVMNRIVSLFRQRGFNIDSIAVGHTENPGLSRITLVAKGDDRKIEQLVKQLYKVLEVIKITDVTDENLIQRELALIKVNATERTRSDIMRLVSDVYRARIVDAAPDSMVIEVTGPPEKIESLITLIRPYGIKELARTGVVAMARGGRAVAIGQPEVVA</sequence>
<dbReference type="InterPro" id="IPR054480">
    <property type="entry name" value="AHAS_small-like_ACT"/>
</dbReference>
<dbReference type="NCBIfam" id="NF008864">
    <property type="entry name" value="PRK11895.1"/>
    <property type="match status" value="1"/>
</dbReference>
<dbReference type="Pfam" id="PF22629">
    <property type="entry name" value="ACT_AHAS_ss"/>
    <property type="match status" value="1"/>
</dbReference>
<dbReference type="Gene3D" id="3.30.70.1150">
    <property type="entry name" value="ACT-like. Chain A, domain 2"/>
    <property type="match status" value="1"/>
</dbReference>
<evidence type="ECO:0000256" key="2">
    <source>
        <dbReference type="ARBA" id="ARBA00005025"/>
    </source>
</evidence>
<evidence type="ECO:0000259" key="9">
    <source>
        <dbReference type="PROSITE" id="PS51671"/>
    </source>
</evidence>
<gene>
    <name evidence="10" type="primary">ilvN</name>
    <name evidence="10" type="ORF">ENP13_07500</name>
</gene>
<evidence type="ECO:0000256" key="7">
    <source>
        <dbReference type="ARBA" id="ARBA00048670"/>
    </source>
</evidence>
<reference evidence="10" key="1">
    <citation type="journal article" date="2020" name="mSystems">
        <title>Genome- and Community-Level Interaction Insights into Carbon Utilization and Element Cycling Functions of Hydrothermarchaeota in Hydrothermal Sediment.</title>
        <authorList>
            <person name="Zhou Z."/>
            <person name="Liu Y."/>
            <person name="Xu W."/>
            <person name="Pan J."/>
            <person name="Luo Z.H."/>
            <person name="Li M."/>
        </authorList>
    </citation>
    <scope>NUCLEOTIDE SEQUENCE [LARGE SCALE GENOMIC DNA]</scope>
    <source>
        <strain evidence="10">SpSt-192</strain>
    </source>
</reference>
<keyword evidence="8 10" id="KW-0808">Transferase</keyword>
<feature type="domain" description="ACT" evidence="9">
    <location>
        <begin position="10"/>
        <end position="84"/>
    </location>
</feature>
<dbReference type="GO" id="GO:1990610">
    <property type="term" value="F:acetolactate synthase regulator activity"/>
    <property type="evidence" value="ECO:0007669"/>
    <property type="project" value="UniProtKB-UniRule"/>
</dbReference>
<name>A0A7C3ARS0_9BACT</name>
<dbReference type="InterPro" id="IPR019455">
    <property type="entry name" value="Acetolactate_synth_ssu_C"/>
</dbReference>
<dbReference type="EMBL" id="DSID01000567">
    <property type="protein sequence ID" value="HEX71074.1"/>
    <property type="molecule type" value="Genomic_DNA"/>
</dbReference>
<evidence type="ECO:0000256" key="3">
    <source>
        <dbReference type="ARBA" id="ARBA00006341"/>
    </source>
</evidence>
<evidence type="ECO:0000256" key="4">
    <source>
        <dbReference type="ARBA" id="ARBA00011744"/>
    </source>
</evidence>
<comment type="similarity">
    <text evidence="3 8">Belongs to the acetolactate synthase small subunit family.</text>
</comment>
<comment type="subunit">
    <text evidence="4 8">Dimer of large and small chains.</text>
</comment>
<dbReference type="Gene3D" id="3.30.70.260">
    <property type="match status" value="1"/>
</dbReference>
<dbReference type="PANTHER" id="PTHR30239:SF0">
    <property type="entry name" value="ACETOLACTATE SYNTHASE SMALL SUBUNIT 1, CHLOROPLASTIC"/>
    <property type="match status" value="1"/>
</dbReference>
<protein>
    <recommendedName>
        <fullName evidence="8">Acetolactate synthase small subunit</fullName>
        <shortName evidence="8">AHAS</shortName>
        <shortName evidence="8">ALS</shortName>
        <ecNumber evidence="8">2.2.1.6</ecNumber>
    </recommendedName>
    <alternativeName>
        <fullName evidence="8">Acetohydroxy-acid synthase small subunit</fullName>
    </alternativeName>
</protein>
<evidence type="ECO:0000256" key="6">
    <source>
        <dbReference type="ARBA" id="ARBA00023304"/>
    </source>
</evidence>
<evidence type="ECO:0000313" key="10">
    <source>
        <dbReference type="EMBL" id="HEX71074.1"/>
    </source>
</evidence>
<keyword evidence="6 8" id="KW-0100">Branched-chain amino acid biosynthesis</keyword>
<comment type="pathway">
    <text evidence="2 8">Amino-acid biosynthesis; L-valine biosynthesis; L-valine from pyruvate: step 1/4.</text>
</comment>
<comment type="catalytic activity">
    <reaction evidence="7 8">
        <text>2 pyruvate + H(+) = (2S)-2-acetolactate + CO2</text>
        <dbReference type="Rhea" id="RHEA:25249"/>
        <dbReference type="ChEBI" id="CHEBI:15361"/>
        <dbReference type="ChEBI" id="CHEBI:15378"/>
        <dbReference type="ChEBI" id="CHEBI:16526"/>
        <dbReference type="ChEBI" id="CHEBI:58476"/>
        <dbReference type="EC" id="2.2.1.6"/>
    </reaction>
</comment>
<dbReference type="InterPro" id="IPR002912">
    <property type="entry name" value="ACT_dom"/>
</dbReference>
<comment type="caution">
    <text evidence="10">The sequence shown here is derived from an EMBL/GenBank/DDBJ whole genome shotgun (WGS) entry which is preliminary data.</text>
</comment>
<dbReference type="CDD" id="cd04878">
    <property type="entry name" value="ACT_AHAS"/>
    <property type="match status" value="1"/>
</dbReference>
<dbReference type="NCBIfam" id="TIGR00119">
    <property type="entry name" value="acolac_sm"/>
    <property type="match status" value="1"/>
</dbReference>
<dbReference type="InterPro" id="IPR045865">
    <property type="entry name" value="ACT-like_dom_sf"/>
</dbReference>
<dbReference type="SUPFAM" id="SSF55021">
    <property type="entry name" value="ACT-like"/>
    <property type="match status" value="2"/>
</dbReference>
<dbReference type="AlphaFoldDB" id="A0A7C3ARS0"/>
<comment type="function">
    <text evidence="8">Catalyzes the conversion of 2 pyruvate molecules into acetolactate in the first common step of the biosynthetic pathway of the branched-amino acids such as leucine, isoleucine, and valine.</text>
</comment>
<dbReference type="GO" id="GO:0009097">
    <property type="term" value="P:isoleucine biosynthetic process"/>
    <property type="evidence" value="ECO:0007669"/>
    <property type="project" value="UniProtKB-UniRule"/>
</dbReference>
<dbReference type="PANTHER" id="PTHR30239">
    <property type="entry name" value="ACETOLACTATE SYNTHASE SMALL SUBUNIT"/>
    <property type="match status" value="1"/>
</dbReference>
<dbReference type="InterPro" id="IPR039557">
    <property type="entry name" value="AHAS_ACT"/>
</dbReference>
<keyword evidence="5 8" id="KW-0028">Amino-acid biosynthesis</keyword>
<dbReference type="PROSITE" id="PS51671">
    <property type="entry name" value="ACT"/>
    <property type="match status" value="1"/>
</dbReference>
<dbReference type="EC" id="2.2.1.6" evidence="8"/>
<dbReference type="FunFam" id="3.30.70.1150:FF:000001">
    <property type="entry name" value="Acetolactate synthase small subunit"/>
    <property type="match status" value="1"/>
</dbReference>
<dbReference type="FunFam" id="3.30.70.260:FF:000001">
    <property type="entry name" value="Acetolactate synthase, small subunit"/>
    <property type="match status" value="1"/>
</dbReference>
<accession>A0A7C3ARS0</accession>
<dbReference type="GO" id="GO:0003984">
    <property type="term" value="F:acetolactate synthase activity"/>
    <property type="evidence" value="ECO:0007669"/>
    <property type="project" value="UniProtKB-UniRule"/>
</dbReference>
<evidence type="ECO:0000256" key="5">
    <source>
        <dbReference type="ARBA" id="ARBA00022605"/>
    </source>
</evidence>
<dbReference type="UniPathway" id="UPA00047">
    <property type="reaction ID" value="UER00055"/>
</dbReference>
<dbReference type="GO" id="GO:0005829">
    <property type="term" value="C:cytosol"/>
    <property type="evidence" value="ECO:0007669"/>
    <property type="project" value="TreeGrafter"/>
</dbReference>
<proteinExistence type="inferred from homology"/>
<dbReference type="Pfam" id="PF10369">
    <property type="entry name" value="ALS_ss_C"/>
    <property type="match status" value="1"/>
</dbReference>